<evidence type="ECO:0000313" key="10">
    <source>
        <dbReference type="Proteomes" id="UP001501565"/>
    </source>
</evidence>
<feature type="signal peptide" evidence="8">
    <location>
        <begin position="1"/>
        <end position="28"/>
    </location>
</feature>
<dbReference type="Pfam" id="PF03349">
    <property type="entry name" value="Toluene_X"/>
    <property type="match status" value="1"/>
</dbReference>
<keyword evidence="3" id="KW-1134">Transmembrane beta strand</keyword>
<evidence type="ECO:0000313" key="9">
    <source>
        <dbReference type="EMBL" id="GAA3942637.1"/>
    </source>
</evidence>
<gene>
    <name evidence="9" type="ORF">GCM10022277_43090</name>
</gene>
<dbReference type="EMBL" id="BAABBN010000017">
    <property type="protein sequence ID" value="GAA3942637.1"/>
    <property type="molecule type" value="Genomic_DNA"/>
</dbReference>
<keyword evidence="5 8" id="KW-0732">Signal</keyword>
<dbReference type="PANTHER" id="PTHR35093:SF8">
    <property type="entry name" value="OUTER MEMBRANE PROTEIN NMB0088-RELATED"/>
    <property type="match status" value="1"/>
</dbReference>
<keyword evidence="6" id="KW-0472">Membrane</keyword>
<sequence length="422" mass="44833">MNANKLKKTSLLTAVAMGGPLLASNVHAVGLQLMPGSSNFGTAGAGHAAEGNGAGSSWANPATMSLVEGNQIGFGAIVADTDLQFDAADSTQESGGDSGSTVVIPSFAYVHSLSDDVKLGFTVLAPFGSEIDYGSQWTGSNAVTSASVQTIQAQPTISYRVNEHLSLGGGVNINYTTAEQELSPSFTVGVGPFEQTAEADMALDAHGIDYGWTAGAMWEFNQDHRMGVVYRSEVETDLKGDADITANIGGTPLMDSSATTRLNWENPASVMVSGYHQVTDKTAFLWDVGRTFYSSFETTTISAELGDGLDIPIERNWQDANRYAIGGHYKLTQDLTLQAGFSYDESPVETEDRTADLPLDDIKRYTLGAMYQMDDQTQLSLGLEYADLGNAKIEEHEGLLASPAGDYDNSAIAGSLSVNYKF</sequence>
<evidence type="ECO:0000256" key="4">
    <source>
        <dbReference type="ARBA" id="ARBA00022692"/>
    </source>
</evidence>
<dbReference type="Proteomes" id="UP001501565">
    <property type="component" value="Unassembled WGS sequence"/>
</dbReference>
<proteinExistence type="inferred from homology"/>
<evidence type="ECO:0000256" key="2">
    <source>
        <dbReference type="ARBA" id="ARBA00008163"/>
    </source>
</evidence>
<feature type="chain" id="PRO_5045038429" evidence="8">
    <location>
        <begin position="29"/>
        <end position="422"/>
    </location>
</feature>
<evidence type="ECO:0000256" key="1">
    <source>
        <dbReference type="ARBA" id="ARBA00004571"/>
    </source>
</evidence>
<comment type="subcellular location">
    <subcellularLocation>
        <location evidence="1">Cell outer membrane</location>
        <topology evidence="1">Multi-pass membrane protein</topology>
    </subcellularLocation>
</comment>
<comment type="caution">
    <text evidence="9">The sequence shown here is derived from an EMBL/GenBank/DDBJ whole genome shotgun (WGS) entry which is preliminary data.</text>
</comment>
<comment type="similarity">
    <text evidence="2">Belongs to the OmpP1/FadL family.</text>
</comment>
<evidence type="ECO:0000256" key="3">
    <source>
        <dbReference type="ARBA" id="ARBA00022452"/>
    </source>
</evidence>
<dbReference type="InterPro" id="IPR005017">
    <property type="entry name" value="OMPP1/FadL/TodX"/>
</dbReference>
<evidence type="ECO:0000256" key="7">
    <source>
        <dbReference type="ARBA" id="ARBA00023237"/>
    </source>
</evidence>
<keyword evidence="10" id="KW-1185">Reference proteome</keyword>
<name>A0ABP7NC15_9GAMM</name>
<dbReference type="SUPFAM" id="SSF56935">
    <property type="entry name" value="Porins"/>
    <property type="match status" value="1"/>
</dbReference>
<evidence type="ECO:0000256" key="5">
    <source>
        <dbReference type="ARBA" id="ARBA00022729"/>
    </source>
</evidence>
<dbReference type="Gene3D" id="2.40.160.60">
    <property type="entry name" value="Outer membrane protein transport protein (OMPP1/FadL/TodX)"/>
    <property type="match status" value="1"/>
</dbReference>
<dbReference type="PANTHER" id="PTHR35093">
    <property type="entry name" value="OUTER MEMBRANE PROTEIN NMB0088-RELATED"/>
    <property type="match status" value="1"/>
</dbReference>
<protein>
    <submittedName>
        <fullName evidence="9">Outer membrane protein transport protein</fullName>
    </submittedName>
</protein>
<organism evidence="9 10">
    <name type="scientific">Litoribacillus peritrichatus</name>
    <dbReference type="NCBI Taxonomy" id="718191"/>
    <lineage>
        <taxon>Bacteria</taxon>
        <taxon>Pseudomonadati</taxon>
        <taxon>Pseudomonadota</taxon>
        <taxon>Gammaproteobacteria</taxon>
        <taxon>Oceanospirillales</taxon>
        <taxon>Oceanospirillaceae</taxon>
        <taxon>Litoribacillus</taxon>
    </lineage>
</organism>
<evidence type="ECO:0000256" key="8">
    <source>
        <dbReference type="SAM" id="SignalP"/>
    </source>
</evidence>
<accession>A0ABP7NC15</accession>
<keyword evidence="7" id="KW-0998">Cell outer membrane</keyword>
<dbReference type="RefSeq" id="WP_344800739.1">
    <property type="nucleotide sequence ID" value="NZ_BAABBN010000017.1"/>
</dbReference>
<evidence type="ECO:0000256" key="6">
    <source>
        <dbReference type="ARBA" id="ARBA00023136"/>
    </source>
</evidence>
<reference evidence="10" key="1">
    <citation type="journal article" date="2019" name="Int. J. Syst. Evol. Microbiol.">
        <title>The Global Catalogue of Microorganisms (GCM) 10K type strain sequencing project: providing services to taxonomists for standard genome sequencing and annotation.</title>
        <authorList>
            <consortium name="The Broad Institute Genomics Platform"/>
            <consortium name="The Broad Institute Genome Sequencing Center for Infectious Disease"/>
            <person name="Wu L."/>
            <person name="Ma J."/>
        </authorList>
    </citation>
    <scope>NUCLEOTIDE SEQUENCE [LARGE SCALE GENOMIC DNA]</scope>
    <source>
        <strain evidence="10">JCM 17551</strain>
    </source>
</reference>
<keyword evidence="4" id="KW-0812">Transmembrane</keyword>